<dbReference type="InterPro" id="IPR011008">
    <property type="entry name" value="Dimeric_a/b-barrel"/>
</dbReference>
<protein>
    <recommendedName>
        <fullName evidence="1">DUF3291 domain-containing protein</fullName>
    </recommendedName>
</protein>
<dbReference type="InterPro" id="IPR021708">
    <property type="entry name" value="DUF3291"/>
</dbReference>
<name>A0ABP4H9R1_9ACTN</name>
<proteinExistence type="predicted"/>
<comment type="caution">
    <text evidence="2">The sequence shown here is derived from an EMBL/GenBank/DDBJ whole genome shotgun (WGS) entry which is preliminary data.</text>
</comment>
<evidence type="ECO:0000259" key="1">
    <source>
        <dbReference type="Pfam" id="PF11695"/>
    </source>
</evidence>
<organism evidence="2 3">
    <name type="scientific">Kitasatospora nipponensis</name>
    <dbReference type="NCBI Taxonomy" id="258049"/>
    <lineage>
        <taxon>Bacteria</taxon>
        <taxon>Bacillati</taxon>
        <taxon>Actinomycetota</taxon>
        <taxon>Actinomycetes</taxon>
        <taxon>Kitasatosporales</taxon>
        <taxon>Streptomycetaceae</taxon>
        <taxon>Kitasatospora</taxon>
    </lineage>
</organism>
<dbReference type="Gene3D" id="3.30.70.100">
    <property type="match status" value="1"/>
</dbReference>
<dbReference type="Pfam" id="PF11695">
    <property type="entry name" value="DUF3291"/>
    <property type="match status" value="1"/>
</dbReference>
<dbReference type="Proteomes" id="UP001500037">
    <property type="component" value="Unassembled WGS sequence"/>
</dbReference>
<accession>A0ABP4H9R1</accession>
<dbReference type="EMBL" id="BAAALF010000114">
    <property type="protein sequence ID" value="GAA1255328.1"/>
    <property type="molecule type" value="Genomic_DNA"/>
</dbReference>
<keyword evidence="3" id="KW-1185">Reference proteome</keyword>
<evidence type="ECO:0000313" key="3">
    <source>
        <dbReference type="Proteomes" id="UP001500037"/>
    </source>
</evidence>
<dbReference type="SUPFAM" id="SSF54909">
    <property type="entry name" value="Dimeric alpha+beta barrel"/>
    <property type="match status" value="1"/>
</dbReference>
<sequence length="135" mass="15144">MPTLPWITPNPAEPGTRAVVMASRLEVRSLADALRFLVKSLAVWRQLRTAPGALGGSLVANPLRRTFYTLSAWESREALQAYATAEPHRSVMIALRPGLKDSTMTRWEVPVAELPIRWDDARRRLAEQRRTGARA</sequence>
<feature type="domain" description="DUF3291" evidence="1">
    <location>
        <begin position="65"/>
        <end position="133"/>
    </location>
</feature>
<reference evidence="3" key="1">
    <citation type="journal article" date="2019" name="Int. J. Syst. Evol. Microbiol.">
        <title>The Global Catalogue of Microorganisms (GCM) 10K type strain sequencing project: providing services to taxonomists for standard genome sequencing and annotation.</title>
        <authorList>
            <consortium name="The Broad Institute Genomics Platform"/>
            <consortium name="The Broad Institute Genome Sequencing Center for Infectious Disease"/>
            <person name="Wu L."/>
            <person name="Ma J."/>
        </authorList>
    </citation>
    <scope>NUCLEOTIDE SEQUENCE [LARGE SCALE GENOMIC DNA]</scope>
    <source>
        <strain evidence="3">JCM 13004</strain>
    </source>
</reference>
<evidence type="ECO:0000313" key="2">
    <source>
        <dbReference type="EMBL" id="GAA1255328.1"/>
    </source>
</evidence>
<dbReference type="RefSeq" id="WP_344444445.1">
    <property type="nucleotide sequence ID" value="NZ_BAAALF010000114.1"/>
</dbReference>
<gene>
    <name evidence="2" type="ORF">GCM10009665_52320</name>
</gene>